<comment type="caution">
    <text evidence="2">The sequence shown here is derived from an EMBL/GenBank/DDBJ whole genome shotgun (WGS) entry which is preliminary data.</text>
</comment>
<protein>
    <submittedName>
        <fullName evidence="2">Uncharacterized protein</fullName>
    </submittedName>
</protein>
<evidence type="ECO:0000256" key="1">
    <source>
        <dbReference type="SAM" id="MobiDB-lite"/>
    </source>
</evidence>
<evidence type="ECO:0000313" key="2">
    <source>
        <dbReference type="EMBL" id="KGN31525.1"/>
    </source>
</evidence>
<proteinExistence type="predicted"/>
<feature type="compositionally biased region" description="Basic residues" evidence="1">
    <location>
        <begin position="167"/>
        <end position="178"/>
    </location>
</feature>
<gene>
    <name evidence="2" type="ORF">N802_03920</name>
</gene>
<organism evidence="2 3">
    <name type="scientific">Knoellia sinensis KCTC 19936</name>
    <dbReference type="NCBI Taxonomy" id="1385520"/>
    <lineage>
        <taxon>Bacteria</taxon>
        <taxon>Bacillati</taxon>
        <taxon>Actinomycetota</taxon>
        <taxon>Actinomycetes</taxon>
        <taxon>Micrococcales</taxon>
        <taxon>Intrasporangiaceae</taxon>
        <taxon>Knoellia</taxon>
    </lineage>
</organism>
<evidence type="ECO:0000313" key="3">
    <source>
        <dbReference type="Proteomes" id="UP000030002"/>
    </source>
</evidence>
<feature type="region of interest" description="Disordered" evidence="1">
    <location>
        <begin position="146"/>
        <end position="191"/>
    </location>
</feature>
<reference evidence="2 3" key="1">
    <citation type="submission" date="2013-08" db="EMBL/GenBank/DDBJ databases">
        <title>The genome sequence of Knoellia sinensis.</title>
        <authorList>
            <person name="Zhu W."/>
            <person name="Wang G."/>
        </authorList>
    </citation>
    <scope>NUCLEOTIDE SEQUENCE [LARGE SCALE GENOMIC DNA]</scope>
    <source>
        <strain evidence="2 3">KCTC 19936</strain>
    </source>
</reference>
<dbReference type="STRING" id="1385520.N802_03920"/>
<sequence>MVVTLDRGGRSGRVLGSMQSLGHPGEAVTDELSVGVIAQRRERSGRCLEMLSRLLVAPLPEVAVGQVEVQARRETPGGRDPHGCQVLVGDMWISGQRRLVPPHFVIEGGLEIGNVVRDDAALGVVGVVQLVPDGQESGATALPVVGANGRDSGEDLGLGGHGAHAMDRHRHHASRPMPRRQSSVVGPESSR</sequence>
<dbReference type="Proteomes" id="UP000030002">
    <property type="component" value="Unassembled WGS sequence"/>
</dbReference>
<accession>A0A0A0J2G0</accession>
<keyword evidence="3" id="KW-1185">Reference proteome</keyword>
<dbReference type="AlphaFoldDB" id="A0A0A0J2G0"/>
<dbReference type="EMBL" id="AVPJ01000011">
    <property type="protein sequence ID" value="KGN31525.1"/>
    <property type="molecule type" value="Genomic_DNA"/>
</dbReference>
<name>A0A0A0J2G0_9MICO</name>